<proteinExistence type="predicted"/>
<organism evidence="1 2">
    <name type="scientific">Panagrolaimus davidi</name>
    <dbReference type="NCBI Taxonomy" id="227884"/>
    <lineage>
        <taxon>Eukaryota</taxon>
        <taxon>Metazoa</taxon>
        <taxon>Ecdysozoa</taxon>
        <taxon>Nematoda</taxon>
        <taxon>Chromadorea</taxon>
        <taxon>Rhabditida</taxon>
        <taxon>Tylenchina</taxon>
        <taxon>Panagrolaimomorpha</taxon>
        <taxon>Panagrolaimoidea</taxon>
        <taxon>Panagrolaimidae</taxon>
        <taxon>Panagrolaimus</taxon>
    </lineage>
</organism>
<protein>
    <submittedName>
        <fullName evidence="2">Uncharacterized protein</fullName>
    </submittedName>
</protein>
<reference evidence="2" key="1">
    <citation type="submission" date="2022-11" db="UniProtKB">
        <authorList>
            <consortium name="WormBaseParasite"/>
        </authorList>
    </citation>
    <scope>IDENTIFICATION</scope>
</reference>
<dbReference type="WBParaSite" id="PDA_v2.g6420.t1">
    <property type="protein sequence ID" value="PDA_v2.g6420.t1"/>
    <property type="gene ID" value="PDA_v2.g6420"/>
</dbReference>
<name>A0A914QX18_9BILA</name>
<evidence type="ECO:0000313" key="2">
    <source>
        <dbReference type="WBParaSite" id="PDA_v2.g6420.t1"/>
    </source>
</evidence>
<accession>A0A914QX18</accession>
<sequence>MTLFNKFKTAEKLLRSQQYFDIAICNVSNCNKYLSGGYHNILKANPTPFYPLSYKNQKYQRPKRKLENSAVFQTDKNENIFFIGTPEESAEKVWIEFRIFCSPEFASDIYKLRYTFDRKKLTVNESTGIIRDKIVEDLSLKNLTSFSVFINSSANAYIFYVNGKDQKLYFGENSSNCTKMLVYGGKWKYIQAGISNKTHFKNLTFSTSFEPDPSKYSSCTKEEIKAMIPNPNIQYTSTKDQIIKDKNQTLIKFQLINPLQPFGLADIEFRKSLCEFSDLIKVQIRSLPLSTAFESNPTFYYSTTIWTRKNYLWSRYDDRERRFEAKCTKFYVGISESDAIMFFYDNITIFSLPIKGTFEMAQFSAQSIKKESACF</sequence>
<keyword evidence="1" id="KW-1185">Reference proteome</keyword>
<evidence type="ECO:0000313" key="1">
    <source>
        <dbReference type="Proteomes" id="UP000887578"/>
    </source>
</evidence>
<dbReference type="AlphaFoldDB" id="A0A914QX18"/>
<dbReference type="Proteomes" id="UP000887578">
    <property type="component" value="Unplaced"/>
</dbReference>